<feature type="transmembrane region" description="Helical" evidence="1">
    <location>
        <begin position="379"/>
        <end position="399"/>
    </location>
</feature>
<dbReference type="RefSeq" id="WP_006062091.1">
    <property type="nucleotide sequence ID" value="NZ_KB290822.1"/>
</dbReference>
<keyword evidence="3" id="KW-1185">Reference proteome</keyword>
<evidence type="ECO:0000313" key="3">
    <source>
        <dbReference type="Proteomes" id="UP000010445"/>
    </source>
</evidence>
<evidence type="ECO:0000313" key="2">
    <source>
        <dbReference type="EMBL" id="EKX92112.1"/>
    </source>
</evidence>
<dbReference type="HOGENOM" id="CLU_552884_0_0_11"/>
<keyword evidence="1" id="KW-1133">Transmembrane helix</keyword>
<dbReference type="Proteomes" id="UP000010445">
    <property type="component" value="Unassembled WGS sequence"/>
</dbReference>
<gene>
    <name evidence="2" type="ORF">HMPREF9997_00399</name>
</gene>
<feature type="transmembrane region" description="Helical" evidence="1">
    <location>
        <begin position="236"/>
        <end position="254"/>
    </location>
</feature>
<feature type="transmembrane region" description="Helical" evidence="1">
    <location>
        <begin position="55"/>
        <end position="76"/>
    </location>
</feature>
<evidence type="ECO:0000256" key="1">
    <source>
        <dbReference type="SAM" id="Phobius"/>
    </source>
</evidence>
<feature type="transmembrane region" description="Helical" evidence="1">
    <location>
        <begin position="126"/>
        <end position="153"/>
    </location>
</feature>
<feature type="transmembrane region" description="Helical" evidence="1">
    <location>
        <begin position="165"/>
        <end position="189"/>
    </location>
</feature>
<dbReference type="PATRIC" id="fig|1035195.3.peg.365"/>
<reference evidence="2 3" key="1">
    <citation type="submission" date="2012-05" db="EMBL/GenBank/DDBJ databases">
        <authorList>
            <person name="Weinstock G."/>
            <person name="Sodergren E."/>
            <person name="Lobos E.A."/>
            <person name="Fulton L."/>
            <person name="Fulton R."/>
            <person name="Courtney L."/>
            <person name="Fronick C."/>
            <person name="O'Laughlin M."/>
            <person name="Godfrey J."/>
            <person name="Wilson R.M."/>
            <person name="Miner T."/>
            <person name="Farmer C."/>
            <person name="Delehaunty K."/>
            <person name="Cordes M."/>
            <person name="Minx P."/>
            <person name="Tomlinson C."/>
            <person name="Chen J."/>
            <person name="Wollam A."/>
            <person name="Pepin K.H."/>
            <person name="Bhonagiri V."/>
            <person name="Zhang X."/>
            <person name="Suruliraj S."/>
            <person name="Warren W."/>
            <person name="Mitreva M."/>
            <person name="Mardis E.R."/>
            <person name="Wilson R.K."/>
        </authorList>
    </citation>
    <scope>NUCLEOTIDE SEQUENCE [LARGE SCALE GENOMIC DNA]</scope>
    <source>
        <strain evidence="2 3">F0235</strain>
    </source>
</reference>
<feature type="transmembrane region" description="Helical" evidence="1">
    <location>
        <begin position="274"/>
        <end position="297"/>
    </location>
</feature>
<sequence>MWTKNASFKVLVLPFVGLFFSAVIHVSNYAIIHLFGPQNIVNSFVTTFFSTLPKYDTLIAIGGLFATLIFPVAPFLESRKNYITHIDNEIYKKMSKYAIYNSRFKKRMAFKAIDDLKENILHCSCIIIYGMVVFIAILIILSTFCWTLLWSWISLPSPPGQKYPVIGLTIYFCLFLSAISGLYVMDLTYSFRNLFKYRSFLKNKEKYNKLKKRLDSNNDNKSEALRHKGRKANPDLNFFWWVYIPAVVMGEITIGAKYGHDNLDNLSAEADDLILIALLLLCIIIVINILLILKYYFKKKNHQTLKVMVVIIVMAVEIVAEIVASFLIAILINRIFGLSLKLTSDLFLFSCLCFISTNIIVSIVYNLKDIFINFRENIFIKWFPLVAALLSWAVVLGLYPKVLERMLANSDNSSFSDSVKFMFPVFVYTLIECVFLVVIYHYVDRKKNPQTRLANLRKIVSDIEEDIKFWWETDSCVLRGGVEKEVSQNIDHA</sequence>
<name>L1MLJ1_9CORY</name>
<comment type="caution">
    <text evidence="2">The sequence shown here is derived from an EMBL/GenBank/DDBJ whole genome shotgun (WGS) entry which is preliminary data.</text>
</comment>
<dbReference type="EMBL" id="AMEM01000007">
    <property type="protein sequence ID" value="EKX92112.1"/>
    <property type="molecule type" value="Genomic_DNA"/>
</dbReference>
<accession>L1MLJ1</accession>
<keyword evidence="1" id="KW-0472">Membrane</keyword>
<dbReference type="AlphaFoldDB" id="L1MLJ1"/>
<protein>
    <submittedName>
        <fullName evidence="2">Uncharacterized protein</fullName>
    </submittedName>
</protein>
<feature type="transmembrane region" description="Helical" evidence="1">
    <location>
        <begin position="309"/>
        <end position="335"/>
    </location>
</feature>
<keyword evidence="1" id="KW-0812">Transmembrane</keyword>
<feature type="transmembrane region" description="Helical" evidence="1">
    <location>
        <begin position="419"/>
        <end position="443"/>
    </location>
</feature>
<organism evidence="2 3">
    <name type="scientific">Corynebacterium durum F0235</name>
    <dbReference type="NCBI Taxonomy" id="1035195"/>
    <lineage>
        <taxon>Bacteria</taxon>
        <taxon>Bacillati</taxon>
        <taxon>Actinomycetota</taxon>
        <taxon>Actinomycetes</taxon>
        <taxon>Mycobacteriales</taxon>
        <taxon>Corynebacteriaceae</taxon>
        <taxon>Corynebacterium</taxon>
    </lineage>
</organism>
<proteinExistence type="predicted"/>
<feature type="transmembrane region" description="Helical" evidence="1">
    <location>
        <begin position="347"/>
        <end position="367"/>
    </location>
</feature>
<feature type="transmembrane region" description="Helical" evidence="1">
    <location>
        <begin position="12"/>
        <end position="35"/>
    </location>
</feature>